<organism evidence="2">
    <name type="scientific">Boseongicola sp. SB0664_bin_43</name>
    <dbReference type="NCBI Taxonomy" id="2604844"/>
    <lineage>
        <taxon>Bacteria</taxon>
        <taxon>Pseudomonadati</taxon>
        <taxon>Pseudomonadota</taxon>
        <taxon>Alphaproteobacteria</taxon>
        <taxon>Rhodobacterales</taxon>
        <taxon>Paracoccaceae</taxon>
        <taxon>Boseongicola</taxon>
    </lineage>
</organism>
<name>A0A6B0Y2R7_9RHOB</name>
<gene>
    <name evidence="2" type="ORF">F4Y60_13185</name>
</gene>
<accession>A0A6B0Y2R7</accession>
<comment type="caution">
    <text evidence="2">The sequence shown here is derived from an EMBL/GenBank/DDBJ whole genome shotgun (WGS) entry which is preliminary data.</text>
</comment>
<feature type="chain" id="PRO_5025394437" description="Rap1a immunity protein domain-containing protein" evidence="1">
    <location>
        <begin position="21"/>
        <end position="125"/>
    </location>
</feature>
<feature type="signal peptide" evidence="1">
    <location>
        <begin position="1"/>
        <end position="20"/>
    </location>
</feature>
<sequence length="125" mass="13848">MPRVNLALFMALIWPHTSFGAESPDFPVVHGRRPVVAEPFLRTGDAVALCLRRERQSQDYCNGLVRGYADYVVIRKKACIPATVTPQELVAVFAGPHVVVSTGYIDDLPAFETAVEMFISHFPCD</sequence>
<dbReference type="AlphaFoldDB" id="A0A6B0Y2R7"/>
<evidence type="ECO:0000256" key="1">
    <source>
        <dbReference type="SAM" id="SignalP"/>
    </source>
</evidence>
<dbReference type="EMBL" id="VXRY01000544">
    <property type="protein sequence ID" value="MXY35008.1"/>
    <property type="molecule type" value="Genomic_DNA"/>
</dbReference>
<protein>
    <recommendedName>
        <fullName evidence="3">Rap1a immunity protein domain-containing protein</fullName>
    </recommendedName>
</protein>
<evidence type="ECO:0000313" key="2">
    <source>
        <dbReference type="EMBL" id="MXY35008.1"/>
    </source>
</evidence>
<evidence type="ECO:0008006" key="3">
    <source>
        <dbReference type="Google" id="ProtNLM"/>
    </source>
</evidence>
<keyword evidence="1" id="KW-0732">Signal</keyword>
<reference evidence="2" key="1">
    <citation type="submission" date="2019-09" db="EMBL/GenBank/DDBJ databases">
        <title>Characterisation of the sponge microbiome using genome-centric metagenomics.</title>
        <authorList>
            <person name="Engelberts J.P."/>
            <person name="Robbins S.J."/>
            <person name="De Goeij J.M."/>
            <person name="Aranda M."/>
            <person name="Bell S.C."/>
            <person name="Webster N.S."/>
        </authorList>
    </citation>
    <scope>NUCLEOTIDE SEQUENCE</scope>
    <source>
        <strain evidence="2">SB0664_bin_43</strain>
    </source>
</reference>
<proteinExistence type="predicted"/>